<keyword evidence="1" id="KW-0812">Transmembrane</keyword>
<dbReference type="EMBL" id="BK015955">
    <property type="protein sequence ID" value="DAF86940.1"/>
    <property type="molecule type" value="Genomic_DNA"/>
</dbReference>
<evidence type="ECO:0000256" key="1">
    <source>
        <dbReference type="SAM" id="Phobius"/>
    </source>
</evidence>
<organism evidence="2">
    <name type="scientific">Siphoviridae sp. ctvBz3</name>
    <dbReference type="NCBI Taxonomy" id="2825720"/>
    <lineage>
        <taxon>Viruses</taxon>
        <taxon>Duplodnaviria</taxon>
        <taxon>Heunggongvirae</taxon>
        <taxon>Uroviricota</taxon>
        <taxon>Caudoviricetes</taxon>
    </lineage>
</organism>
<protein>
    <submittedName>
        <fullName evidence="2">Uncharacterized protein</fullName>
    </submittedName>
</protein>
<feature type="transmembrane region" description="Helical" evidence="1">
    <location>
        <begin position="12"/>
        <end position="40"/>
    </location>
</feature>
<keyword evidence="1" id="KW-1133">Transmembrane helix</keyword>
<feature type="transmembrane region" description="Helical" evidence="1">
    <location>
        <begin position="60"/>
        <end position="80"/>
    </location>
</feature>
<name>A0A8S5TXL2_9CAUD</name>
<accession>A0A8S5TXL2</accession>
<sequence>MLPLAMAASIIFFLWFHNCIFSLYISFHAVNTFVLLFINFVNPPLEFGSYKRAVYAQVSIAFRFPFTYLSLHLGIHKFLLFRYNSFFRKLLQICPYLSQAHTLCPLALQYAELSPKSEAFLQFRHLTYTISGLTFFGILKMGCYHLQCYYLIWE</sequence>
<reference evidence="2" key="1">
    <citation type="journal article" date="2021" name="Proc. Natl. Acad. Sci. U.S.A.">
        <title>A Catalog of Tens of Thousands of Viruses from Human Metagenomes Reveals Hidden Associations with Chronic Diseases.</title>
        <authorList>
            <person name="Tisza M.J."/>
            <person name="Buck C.B."/>
        </authorList>
    </citation>
    <scope>NUCLEOTIDE SEQUENCE</scope>
    <source>
        <strain evidence="2">CtvBz3</strain>
    </source>
</reference>
<keyword evidence="1" id="KW-0472">Membrane</keyword>
<evidence type="ECO:0000313" key="2">
    <source>
        <dbReference type="EMBL" id="DAF86940.1"/>
    </source>
</evidence>
<proteinExistence type="predicted"/>